<dbReference type="AlphaFoldDB" id="A0A9W4QZZ4"/>
<evidence type="ECO:0000313" key="1">
    <source>
        <dbReference type="EMBL" id="CAH9060763.1"/>
    </source>
</evidence>
<accession>A0A9W4QZZ4</accession>
<evidence type="ECO:0000313" key="2">
    <source>
        <dbReference type="Proteomes" id="UP001152447"/>
    </source>
</evidence>
<dbReference type="EMBL" id="CAMAPB010000034">
    <property type="protein sequence ID" value="CAH9060763.1"/>
    <property type="molecule type" value="Genomic_DNA"/>
</dbReference>
<protein>
    <submittedName>
        <fullName evidence="1">Uncharacterized protein</fullName>
    </submittedName>
</protein>
<keyword evidence="2" id="KW-1185">Reference proteome</keyword>
<reference evidence="1" key="1">
    <citation type="submission" date="2022-07" db="EMBL/GenBank/DDBJ databases">
        <authorList>
            <person name="Criscuolo A."/>
        </authorList>
    </citation>
    <scope>NUCLEOTIDE SEQUENCE</scope>
    <source>
        <strain evidence="1">CIP103197</strain>
    </source>
</reference>
<dbReference type="RefSeq" id="WP_262976863.1">
    <property type="nucleotide sequence ID" value="NZ_CAMAPB010000034.1"/>
</dbReference>
<name>A0A9W4QZZ4_PSEHA</name>
<gene>
    <name evidence="1" type="ORF">PSEHALCIP103_02350</name>
</gene>
<dbReference type="Proteomes" id="UP001152447">
    <property type="component" value="Unassembled WGS sequence"/>
</dbReference>
<comment type="caution">
    <text evidence="1">The sequence shown here is derived from an EMBL/GenBank/DDBJ whole genome shotgun (WGS) entry which is preliminary data.</text>
</comment>
<sequence length="75" mass="8549">MRVNEKASGDERRGAGKMQKPINTRYKIAATEQYLAFLFPLKAQRLLISAVYKSLKNYLTTKKTTGFVLLLKPKT</sequence>
<organism evidence="1 2">
    <name type="scientific">Pseudoalteromonas haloplanktis</name>
    <name type="common">Alteromonas haloplanktis</name>
    <dbReference type="NCBI Taxonomy" id="228"/>
    <lineage>
        <taxon>Bacteria</taxon>
        <taxon>Pseudomonadati</taxon>
        <taxon>Pseudomonadota</taxon>
        <taxon>Gammaproteobacteria</taxon>
        <taxon>Alteromonadales</taxon>
        <taxon>Pseudoalteromonadaceae</taxon>
        <taxon>Pseudoalteromonas</taxon>
    </lineage>
</organism>
<proteinExistence type="predicted"/>